<feature type="transmembrane region" description="Helical" evidence="7">
    <location>
        <begin position="12"/>
        <end position="32"/>
    </location>
</feature>
<evidence type="ECO:0000256" key="1">
    <source>
        <dbReference type="ARBA" id="ARBA00009369"/>
    </source>
</evidence>
<evidence type="ECO:0000256" key="2">
    <source>
        <dbReference type="ARBA" id="ARBA00013855"/>
    </source>
</evidence>
<evidence type="ECO:0000313" key="9">
    <source>
        <dbReference type="EMBL" id="MBC5753242.1"/>
    </source>
</evidence>
<dbReference type="Gene3D" id="2.40.10.340">
    <property type="entry name" value="Rod shape-determining protein MreC, domain 1"/>
    <property type="match status" value="1"/>
</dbReference>
<evidence type="ECO:0000313" key="10">
    <source>
        <dbReference type="Proteomes" id="UP000621540"/>
    </source>
</evidence>
<dbReference type="NCBIfam" id="TIGR00219">
    <property type="entry name" value="mreC"/>
    <property type="match status" value="1"/>
</dbReference>
<evidence type="ECO:0000256" key="6">
    <source>
        <dbReference type="SAM" id="Coils"/>
    </source>
</evidence>
<proteinExistence type="inferred from homology"/>
<keyword evidence="7" id="KW-0472">Membrane</keyword>
<dbReference type="Pfam" id="PF04085">
    <property type="entry name" value="MreC"/>
    <property type="match status" value="1"/>
</dbReference>
<dbReference type="EMBL" id="JACOQH010000002">
    <property type="protein sequence ID" value="MBC5753242.1"/>
    <property type="molecule type" value="Genomic_DNA"/>
</dbReference>
<comment type="function">
    <text evidence="5">Involved in formation and maintenance of cell shape.</text>
</comment>
<feature type="coiled-coil region" evidence="6">
    <location>
        <begin position="61"/>
        <end position="98"/>
    </location>
</feature>
<comment type="caution">
    <text evidence="9">The sequence shown here is derived from an EMBL/GenBank/DDBJ whole genome shotgun (WGS) entry which is preliminary data.</text>
</comment>
<dbReference type="InterPro" id="IPR007221">
    <property type="entry name" value="MreC"/>
</dbReference>
<dbReference type="PANTHER" id="PTHR34138">
    <property type="entry name" value="CELL SHAPE-DETERMINING PROTEIN MREC"/>
    <property type="match status" value="1"/>
</dbReference>
<evidence type="ECO:0000256" key="7">
    <source>
        <dbReference type="SAM" id="Phobius"/>
    </source>
</evidence>
<keyword evidence="7" id="KW-1133">Transmembrane helix</keyword>
<dbReference type="PANTHER" id="PTHR34138:SF1">
    <property type="entry name" value="CELL SHAPE-DETERMINING PROTEIN MREC"/>
    <property type="match status" value="1"/>
</dbReference>
<evidence type="ECO:0000256" key="4">
    <source>
        <dbReference type="ARBA" id="ARBA00032089"/>
    </source>
</evidence>
<organism evidence="9 10">
    <name type="scientific">Roseburia yibonii</name>
    <dbReference type="NCBI Taxonomy" id="2763063"/>
    <lineage>
        <taxon>Bacteria</taxon>
        <taxon>Bacillati</taxon>
        <taxon>Bacillota</taxon>
        <taxon>Clostridia</taxon>
        <taxon>Lachnospirales</taxon>
        <taxon>Lachnospiraceae</taxon>
        <taxon>Roseburia</taxon>
    </lineage>
</organism>
<dbReference type="InterPro" id="IPR055342">
    <property type="entry name" value="MreC_beta-barrel_core"/>
</dbReference>
<evidence type="ECO:0000256" key="5">
    <source>
        <dbReference type="PIRNR" id="PIRNR038471"/>
    </source>
</evidence>
<evidence type="ECO:0000256" key="3">
    <source>
        <dbReference type="ARBA" id="ARBA00022960"/>
    </source>
</evidence>
<accession>A0ABR7I8J0</accession>
<protein>
    <recommendedName>
        <fullName evidence="2 5">Cell shape-determining protein MreC</fullName>
    </recommendedName>
    <alternativeName>
        <fullName evidence="4 5">Cell shape protein MreC</fullName>
    </alternativeName>
</protein>
<sequence>MKRKPQFTLPTKYILLGMTVLCVTVMFLSFTFNLSGGPLNAVAGYVFVPMQKGINAVGGWMSEKADNLKNLNDVMQKNEELQAQVDELTAELNTIKLEQYDLDNYRALLELDDKYPSYKKVAANVIGKDSGNWFNTFIIDKGSKDGIEKDMNVIAGSGLVGIVTDVAPNYAKVKSIIDDTSSVSGMDLATSDNCIIRGNLQMMNENQEIELSDLKDTDDQVQAGDQIVTSYISDKYLQGILIGYIKDVSVDSNNLTKSGTITPVVDFEHIQEVLVILDKKEDVSGELSGQ</sequence>
<keyword evidence="10" id="KW-1185">Reference proteome</keyword>
<dbReference type="PIRSF" id="PIRSF038471">
    <property type="entry name" value="MreC"/>
    <property type="match status" value="1"/>
</dbReference>
<dbReference type="Proteomes" id="UP000621540">
    <property type="component" value="Unassembled WGS sequence"/>
</dbReference>
<keyword evidence="3 5" id="KW-0133">Cell shape</keyword>
<gene>
    <name evidence="9" type="primary">mreC</name>
    <name evidence="9" type="ORF">H8Z76_04215</name>
</gene>
<name>A0ABR7I8J0_9FIRM</name>
<dbReference type="InterPro" id="IPR042177">
    <property type="entry name" value="Cell/Rod_1"/>
</dbReference>
<dbReference type="Gene3D" id="2.40.10.350">
    <property type="entry name" value="Rod shape-determining protein MreC, domain 2"/>
    <property type="match status" value="1"/>
</dbReference>
<feature type="domain" description="Rod shape-determining protein MreC beta-barrel core" evidence="8">
    <location>
        <begin position="125"/>
        <end position="276"/>
    </location>
</feature>
<keyword evidence="6" id="KW-0175">Coiled coil</keyword>
<dbReference type="InterPro" id="IPR042175">
    <property type="entry name" value="Cell/Rod_MreC_2"/>
</dbReference>
<reference evidence="9 10" key="1">
    <citation type="submission" date="2020-08" db="EMBL/GenBank/DDBJ databases">
        <title>Genome public.</title>
        <authorList>
            <person name="Liu C."/>
            <person name="Sun Q."/>
        </authorList>
    </citation>
    <scope>NUCLEOTIDE SEQUENCE [LARGE SCALE GENOMIC DNA]</scope>
    <source>
        <strain evidence="9 10">BX0805</strain>
    </source>
</reference>
<keyword evidence="7" id="KW-0812">Transmembrane</keyword>
<comment type="similarity">
    <text evidence="1 5">Belongs to the MreC family.</text>
</comment>
<dbReference type="RefSeq" id="WP_147618184.1">
    <property type="nucleotide sequence ID" value="NZ_JACOQH010000002.1"/>
</dbReference>
<evidence type="ECO:0000259" key="8">
    <source>
        <dbReference type="Pfam" id="PF04085"/>
    </source>
</evidence>